<dbReference type="Gene3D" id="2.60.40.1190">
    <property type="match status" value="1"/>
</dbReference>
<feature type="domain" description="Carbohydrate-binding" evidence="1">
    <location>
        <begin position="20"/>
        <end position="206"/>
    </location>
</feature>
<dbReference type="EMBL" id="DXHL01000021">
    <property type="protein sequence ID" value="HIW10746.1"/>
    <property type="molecule type" value="Genomic_DNA"/>
</dbReference>
<comment type="caution">
    <text evidence="2">The sequence shown here is derived from an EMBL/GenBank/DDBJ whole genome shotgun (WGS) entry which is preliminary data.</text>
</comment>
<dbReference type="Pfam" id="PF16011">
    <property type="entry name" value="CBM9_2"/>
    <property type="match status" value="1"/>
</dbReference>
<evidence type="ECO:0000313" key="3">
    <source>
        <dbReference type="Proteomes" id="UP000823926"/>
    </source>
</evidence>
<dbReference type="SUPFAM" id="SSF49344">
    <property type="entry name" value="CBD9-like"/>
    <property type="match status" value="1"/>
</dbReference>
<accession>A0A9D1QDG7</accession>
<evidence type="ECO:0000259" key="1">
    <source>
        <dbReference type="Pfam" id="PF16011"/>
    </source>
</evidence>
<protein>
    <recommendedName>
        <fullName evidence="1">Carbohydrate-binding domain-containing protein</fullName>
    </recommendedName>
</protein>
<dbReference type="CDD" id="cd09620">
    <property type="entry name" value="CBM9_like_3"/>
    <property type="match status" value="1"/>
</dbReference>
<dbReference type="Proteomes" id="UP000823926">
    <property type="component" value="Unassembled WGS sequence"/>
</dbReference>
<evidence type="ECO:0000313" key="2">
    <source>
        <dbReference type="EMBL" id="HIW10746.1"/>
    </source>
</evidence>
<dbReference type="GO" id="GO:0004553">
    <property type="term" value="F:hydrolase activity, hydrolyzing O-glycosyl compounds"/>
    <property type="evidence" value="ECO:0007669"/>
    <property type="project" value="InterPro"/>
</dbReference>
<name>A0A9D1QDG7_9BACT</name>
<dbReference type="InterPro" id="IPR010502">
    <property type="entry name" value="Carb-bd_dom_fam9"/>
</dbReference>
<organism evidence="2 3">
    <name type="scientific">Candidatus Rikenella faecigallinarum</name>
    <dbReference type="NCBI Taxonomy" id="2838745"/>
    <lineage>
        <taxon>Bacteria</taxon>
        <taxon>Pseudomonadati</taxon>
        <taxon>Bacteroidota</taxon>
        <taxon>Bacteroidia</taxon>
        <taxon>Bacteroidales</taxon>
        <taxon>Rikenellaceae</taxon>
        <taxon>Rikenella</taxon>
    </lineage>
</organism>
<dbReference type="GO" id="GO:0016052">
    <property type="term" value="P:carbohydrate catabolic process"/>
    <property type="evidence" value="ECO:0007669"/>
    <property type="project" value="InterPro"/>
</dbReference>
<dbReference type="GO" id="GO:0030246">
    <property type="term" value="F:carbohydrate binding"/>
    <property type="evidence" value="ECO:0007669"/>
    <property type="project" value="InterPro"/>
</dbReference>
<reference evidence="2" key="1">
    <citation type="journal article" date="2021" name="PeerJ">
        <title>Extensive microbial diversity within the chicken gut microbiome revealed by metagenomics and culture.</title>
        <authorList>
            <person name="Gilroy R."/>
            <person name="Ravi A."/>
            <person name="Getino M."/>
            <person name="Pursley I."/>
            <person name="Horton D.L."/>
            <person name="Alikhan N.F."/>
            <person name="Baker D."/>
            <person name="Gharbi K."/>
            <person name="Hall N."/>
            <person name="Watson M."/>
            <person name="Adriaenssens E.M."/>
            <person name="Foster-Nyarko E."/>
            <person name="Jarju S."/>
            <person name="Secka A."/>
            <person name="Antonio M."/>
            <person name="Oren A."/>
            <person name="Chaudhuri R.R."/>
            <person name="La Ragione R."/>
            <person name="Hildebrand F."/>
            <person name="Pallen M.J."/>
        </authorList>
    </citation>
    <scope>NUCLEOTIDE SEQUENCE</scope>
    <source>
        <strain evidence="2">ChiBcec15-1070</strain>
    </source>
</reference>
<reference evidence="2" key="2">
    <citation type="submission" date="2021-04" db="EMBL/GenBank/DDBJ databases">
        <authorList>
            <person name="Gilroy R."/>
        </authorList>
    </citation>
    <scope>NUCLEOTIDE SEQUENCE</scope>
    <source>
        <strain evidence="2">ChiBcec15-1070</strain>
    </source>
</reference>
<gene>
    <name evidence="2" type="ORF">H9888_04495</name>
</gene>
<sequence>MLKISKITAPSLPNALVGVPTETVACNNWAADYPYAPQVTFAAAHNGECLFLSFDVHEACTAALVTEDNGPVWTDSAVECFLSFDESGYYNFEFSCIGKALLGFRKTKPDARHADAAVMRTILRHSSLGETCFAERRGDNHWQLQVAIPVTAFLAHRLTSLDGLRARMNVYKCGDNLSQPHFLSWQPIHTDKPNFHVPQFFGEVEFEG</sequence>
<dbReference type="AlphaFoldDB" id="A0A9D1QDG7"/>
<proteinExistence type="predicted"/>